<accession>A0A401YNY9</accession>
<evidence type="ECO:0000313" key="1">
    <source>
        <dbReference type="EMBL" id="GCD96370.1"/>
    </source>
</evidence>
<protein>
    <submittedName>
        <fullName evidence="1">Uncharacterized protein</fullName>
    </submittedName>
</protein>
<reference evidence="1 2" key="1">
    <citation type="submission" date="2018-12" db="EMBL/GenBank/DDBJ databases">
        <title>Draft genome sequence of Embleya hyalina NBRC 13850T.</title>
        <authorList>
            <person name="Komaki H."/>
            <person name="Hosoyama A."/>
            <person name="Kimura A."/>
            <person name="Ichikawa N."/>
            <person name="Tamura T."/>
        </authorList>
    </citation>
    <scope>NUCLEOTIDE SEQUENCE [LARGE SCALE GENOMIC DNA]</scope>
    <source>
        <strain evidence="1 2">NBRC 13850</strain>
    </source>
</reference>
<comment type="caution">
    <text evidence="1">The sequence shown here is derived from an EMBL/GenBank/DDBJ whole genome shotgun (WGS) entry which is preliminary data.</text>
</comment>
<keyword evidence="2" id="KW-1185">Reference proteome</keyword>
<organism evidence="1 2">
    <name type="scientific">Embleya hyalina</name>
    <dbReference type="NCBI Taxonomy" id="516124"/>
    <lineage>
        <taxon>Bacteria</taxon>
        <taxon>Bacillati</taxon>
        <taxon>Actinomycetota</taxon>
        <taxon>Actinomycetes</taxon>
        <taxon>Kitasatosporales</taxon>
        <taxon>Streptomycetaceae</taxon>
        <taxon>Embleya</taxon>
    </lineage>
</organism>
<proteinExistence type="predicted"/>
<dbReference type="EMBL" id="BIFH01000020">
    <property type="protein sequence ID" value="GCD96370.1"/>
    <property type="molecule type" value="Genomic_DNA"/>
</dbReference>
<sequence>MGELSREWSAAIMRLANGSQAAADKIYRTRTKYRDNETELKTMFGGAS</sequence>
<dbReference type="AlphaFoldDB" id="A0A401YNY9"/>
<gene>
    <name evidence="1" type="ORF">EHYA_04055</name>
</gene>
<dbReference type="Proteomes" id="UP000286931">
    <property type="component" value="Unassembled WGS sequence"/>
</dbReference>
<name>A0A401YNY9_9ACTN</name>
<evidence type="ECO:0000313" key="2">
    <source>
        <dbReference type="Proteomes" id="UP000286931"/>
    </source>
</evidence>